<keyword evidence="3 6" id="KW-0812">Transmembrane</keyword>
<dbReference type="GO" id="GO:0050071">
    <property type="term" value="F:phosphatidylglycerol lysyltransferase activity"/>
    <property type="evidence" value="ECO:0007669"/>
    <property type="project" value="UniProtKB-EC"/>
</dbReference>
<gene>
    <name evidence="8" type="ORF">FHS82_003865</name>
</gene>
<feature type="transmembrane region" description="Helical" evidence="6">
    <location>
        <begin position="222"/>
        <end position="246"/>
    </location>
</feature>
<dbReference type="PANTHER" id="PTHR34697">
    <property type="entry name" value="PHOSPHATIDYLGLYCEROL LYSYLTRANSFERASE"/>
    <property type="match status" value="1"/>
</dbReference>
<accession>A0ABX0V455</accession>
<feature type="transmembrane region" description="Helical" evidence="6">
    <location>
        <begin position="472"/>
        <end position="493"/>
    </location>
</feature>
<feature type="transmembrane region" description="Helical" evidence="6">
    <location>
        <begin position="33"/>
        <end position="53"/>
    </location>
</feature>
<feature type="transmembrane region" description="Helical" evidence="6">
    <location>
        <begin position="515"/>
        <end position="535"/>
    </location>
</feature>
<evidence type="ECO:0000256" key="2">
    <source>
        <dbReference type="ARBA" id="ARBA00022475"/>
    </source>
</evidence>
<comment type="subcellular location">
    <subcellularLocation>
        <location evidence="1">Cell membrane</location>
        <topology evidence="1">Multi-pass membrane protein</topology>
    </subcellularLocation>
</comment>
<dbReference type="InterPro" id="IPR024320">
    <property type="entry name" value="LPG_synthase_C"/>
</dbReference>
<keyword evidence="4 6" id="KW-1133">Transmembrane helix</keyword>
<keyword evidence="8" id="KW-0808">Transferase</keyword>
<dbReference type="PANTHER" id="PTHR34697:SF2">
    <property type="entry name" value="PHOSPHATIDYLGLYCEROL LYSYLTRANSFERASE"/>
    <property type="match status" value="1"/>
</dbReference>
<feature type="transmembrane region" description="Helical" evidence="6">
    <location>
        <begin position="443"/>
        <end position="460"/>
    </location>
</feature>
<dbReference type="RefSeq" id="WP_166955952.1">
    <property type="nucleotide sequence ID" value="NZ_JAASQI010000012.1"/>
</dbReference>
<reference evidence="8 9" key="1">
    <citation type="submission" date="2020-03" db="EMBL/GenBank/DDBJ databases">
        <title>Genomic Encyclopedia of Type Strains, Phase IV (KMG-IV): sequencing the most valuable type-strain genomes for metagenomic binning, comparative biology and taxonomic classification.</title>
        <authorList>
            <person name="Goeker M."/>
        </authorList>
    </citation>
    <scope>NUCLEOTIDE SEQUENCE [LARGE SCALE GENOMIC DNA]</scope>
    <source>
        <strain evidence="8 9">DSM 103870</strain>
    </source>
</reference>
<evidence type="ECO:0000256" key="4">
    <source>
        <dbReference type="ARBA" id="ARBA00022989"/>
    </source>
</evidence>
<evidence type="ECO:0000256" key="5">
    <source>
        <dbReference type="ARBA" id="ARBA00023136"/>
    </source>
</evidence>
<evidence type="ECO:0000256" key="1">
    <source>
        <dbReference type="ARBA" id="ARBA00004651"/>
    </source>
</evidence>
<dbReference type="Proteomes" id="UP001429580">
    <property type="component" value="Unassembled WGS sequence"/>
</dbReference>
<feature type="transmembrane region" description="Helical" evidence="6">
    <location>
        <begin position="149"/>
        <end position="171"/>
    </location>
</feature>
<evidence type="ECO:0000256" key="6">
    <source>
        <dbReference type="SAM" id="Phobius"/>
    </source>
</evidence>
<dbReference type="NCBIfam" id="NF033480">
    <property type="entry name" value="bifunc_MprF"/>
    <property type="match status" value="1"/>
</dbReference>
<feature type="transmembrane region" description="Helical" evidence="6">
    <location>
        <begin position="183"/>
        <end position="202"/>
    </location>
</feature>
<feature type="transmembrane region" description="Helical" evidence="6">
    <location>
        <begin position="418"/>
        <end position="437"/>
    </location>
</feature>
<dbReference type="EC" id="2.3.2.3" evidence="8"/>
<comment type="caution">
    <text evidence="8">The sequence shown here is derived from an EMBL/GenBank/DDBJ whole genome shotgun (WGS) entry which is preliminary data.</text>
</comment>
<evidence type="ECO:0000256" key="3">
    <source>
        <dbReference type="ARBA" id="ARBA00022692"/>
    </source>
</evidence>
<feature type="transmembrane region" description="Helical" evidence="6">
    <location>
        <begin position="344"/>
        <end position="366"/>
    </location>
</feature>
<evidence type="ECO:0000313" key="9">
    <source>
        <dbReference type="Proteomes" id="UP001429580"/>
    </source>
</evidence>
<evidence type="ECO:0000259" key="7">
    <source>
        <dbReference type="Pfam" id="PF09924"/>
    </source>
</evidence>
<dbReference type="SUPFAM" id="SSF55729">
    <property type="entry name" value="Acyl-CoA N-acyltransferases (Nat)"/>
    <property type="match status" value="1"/>
</dbReference>
<dbReference type="InterPro" id="IPR016181">
    <property type="entry name" value="Acyl_CoA_acyltransferase"/>
</dbReference>
<dbReference type="InterPro" id="IPR051211">
    <property type="entry name" value="PG_lysyltransferase"/>
</dbReference>
<keyword evidence="8" id="KW-0012">Acyltransferase</keyword>
<dbReference type="Pfam" id="PF09924">
    <property type="entry name" value="LPG_synthase_C"/>
    <property type="match status" value="1"/>
</dbReference>
<name>A0ABX0V455_9HYPH</name>
<feature type="domain" description="Phosphatidylglycerol lysyltransferase C-terminal" evidence="7">
    <location>
        <begin position="560"/>
        <end position="844"/>
    </location>
</feature>
<feature type="transmembrane region" description="Helical" evidence="6">
    <location>
        <begin position="105"/>
        <end position="129"/>
    </location>
</feature>
<evidence type="ECO:0000313" key="8">
    <source>
        <dbReference type="EMBL" id="NIJ60002.1"/>
    </source>
</evidence>
<protein>
    <submittedName>
        <fullName evidence="8">Phosphatidylglycerol lysyltransferase</fullName>
        <ecNumber evidence="8">2.3.2.3</ecNumber>
    </submittedName>
</protein>
<proteinExistence type="predicted"/>
<keyword evidence="2" id="KW-1003">Cell membrane</keyword>
<keyword evidence="5 6" id="KW-0472">Membrane</keyword>
<sequence>MQVKIEAGAPAARQEGVLAVEKRRAFLVRAKPFLVAFAICATLGLFAALIAEINPGAVIASAAKTPGWLFALSLGLSLVSYAALIGYDLCGLRAATEKRVPMRTVAFGSFTSYAIGHALGFPLLTAGAVRWRVYGRAGLSLAEVAKLTAVAGVTLWLGMAAVLGLGGVIAPHTIAAFDGLPAALNRSIGAALLLALAALVIWCGRRQRYFGRNEARVRLPGGWSALGQIGLGVVDVSAAAASLWVLMPPETGAAFPAFAVVFAAAIMFSVASHAPAGLGAFEVTMLLAFPHVPSEELLSALLVWRLTYTLIPFMVAAAMFGAYNANLHRPDSRVMRAMRKLLRVVSPVIPAFLALLTFMGGLVLLTSGALPADYSRIRALRHLVPLPFAEVSHLVGSAAGVVLLVLSRGLLRRLESAWTVTIVVMGAGMVVSLMKGFDWEEALILGSVVGLLLLFRSSFYRKAGLLSEPLEPFWLIAVALVIGFTIWLGFTAFEDLDYSRQAWWEFDWHDDASRFLRGSLAAVVVGAGLLLYAMIHGARAPHRTHPPLPDMLEKALTFADRADAQLAFLGDKQFLMHPAGDAFIMYAVRGRSWVAMGDPVGNPTRASELMWLFFEEVDRNDGLPVFYQVSPQCLPLYLDGGLSLTKLGEEAHVDLKAFSLDGRAGRDWRNALNRAARDGLSFAIIPAAEVPSHFAELKAVSDAWLAERGSREKGFSIGFWSESYLSRFDIAVVRREGRILAFANLWYGQKGGEITVDLMRRLPDMPAVMDLLFVSLMLHAKTGGYGWFNLGMAPLSGLSGHRLAPDWHKFAAFVARHSERFYGFHGLRAYKEKYHPVWEPRYLASPGGWALPQILLDVTTLVSAGPNGATTA</sequence>
<feature type="transmembrane region" description="Helical" evidence="6">
    <location>
        <begin position="258"/>
        <end position="281"/>
    </location>
</feature>
<dbReference type="EMBL" id="JAASQI010000012">
    <property type="protein sequence ID" value="NIJ60002.1"/>
    <property type="molecule type" value="Genomic_DNA"/>
</dbReference>
<feature type="transmembrane region" description="Helical" evidence="6">
    <location>
        <begin position="65"/>
        <end position="84"/>
    </location>
</feature>
<organism evidence="8 9">
    <name type="scientific">Pseudochelatococcus lubricantis</name>
    <dbReference type="NCBI Taxonomy" id="1538102"/>
    <lineage>
        <taxon>Bacteria</taxon>
        <taxon>Pseudomonadati</taxon>
        <taxon>Pseudomonadota</taxon>
        <taxon>Alphaproteobacteria</taxon>
        <taxon>Hyphomicrobiales</taxon>
        <taxon>Chelatococcaceae</taxon>
        <taxon>Pseudochelatococcus</taxon>
    </lineage>
</organism>
<feature type="transmembrane region" description="Helical" evidence="6">
    <location>
        <begin position="301"/>
        <end position="323"/>
    </location>
</feature>
<feature type="transmembrane region" description="Helical" evidence="6">
    <location>
        <begin position="386"/>
        <end position="406"/>
    </location>
</feature>
<keyword evidence="9" id="KW-1185">Reference proteome</keyword>